<keyword evidence="2" id="KW-1185">Reference proteome</keyword>
<gene>
    <name evidence="1" type="ORF">M9Y10_028030</name>
</gene>
<accession>A0ABR2KI99</accession>
<comment type="caution">
    <text evidence="1">The sequence shown here is derived from an EMBL/GenBank/DDBJ whole genome shotgun (WGS) entry which is preliminary data.</text>
</comment>
<protein>
    <submittedName>
        <fullName evidence="1">Uncharacterized protein</fullName>
    </submittedName>
</protein>
<dbReference type="Proteomes" id="UP001470230">
    <property type="component" value="Unassembled WGS sequence"/>
</dbReference>
<evidence type="ECO:0000313" key="2">
    <source>
        <dbReference type="Proteomes" id="UP001470230"/>
    </source>
</evidence>
<reference evidence="1 2" key="1">
    <citation type="submission" date="2024-04" db="EMBL/GenBank/DDBJ databases">
        <title>Tritrichomonas musculus Genome.</title>
        <authorList>
            <person name="Alves-Ferreira E."/>
            <person name="Grigg M."/>
            <person name="Lorenzi H."/>
            <person name="Galac M."/>
        </authorList>
    </citation>
    <scope>NUCLEOTIDE SEQUENCE [LARGE SCALE GENOMIC DNA]</scope>
    <source>
        <strain evidence="1 2">EAF2021</strain>
    </source>
</reference>
<dbReference type="EMBL" id="JAPFFF010000004">
    <property type="protein sequence ID" value="KAK8890831.1"/>
    <property type="molecule type" value="Genomic_DNA"/>
</dbReference>
<evidence type="ECO:0000313" key="1">
    <source>
        <dbReference type="EMBL" id="KAK8890831.1"/>
    </source>
</evidence>
<organism evidence="1 2">
    <name type="scientific">Tritrichomonas musculus</name>
    <dbReference type="NCBI Taxonomy" id="1915356"/>
    <lineage>
        <taxon>Eukaryota</taxon>
        <taxon>Metamonada</taxon>
        <taxon>Parabasalia</taxon>
        <taxon>Tritrichomonadida</taxon>
        <taxon>Tritrichomonadidae</taxon>
        <taxon>Tritrichomonas</taxon>
    </lineage>
</organism>
<proteinExistence type="predicted"/>
<name>A0ABR2KI99_9EUKA</name>
<sequence>MTIIELAFDKFLAEEVLLVVVVLDKFVQTNECSADVGIPTKVLVPPGAKRGPYENKFADNLHITAKAALNAAGDAIPPYLILPLKYLPRNVAPMVARNQLNVSGSEKRLYDR</sequence>